<sequence length="439" mass="50333">MYRPSPHNMRNPQWRSPSGLHESDPWRKPTFGQSRPSTSNYINGNEDHWCETCDRGFPTFNLLQKHKGQHQKCNIDGCQFIAHPKVITRHIQMQHSSGLYKKIAKLDNPEEIQKWREERKKKYPTKCTIEKKAAEIKEKIDRGEKMGLKHGRRNSDYKTGIGKKRRNGFHNLNKMDFKRKKSNTSSAQNSNVAKPKPPTQRKPKVLPTMQVKRKLQPFSGIQNIVPENCTEDDDNSLSANDLIEDEDFETINLEANAQRYVKPGICGALSSLICDYGSSDDESNGQPNDKCIIESESKKTDLSNAIEITNGIKNTVKIDTPKGHSSGSESLAQKSISKNVDNKSDDDSGPEEIKTNKSAEKVINKEEEIRDMNKLDCSSKNVNKKLLERSHIFMRPKVKLPSTLLTKLLRREMQQERNIVLQCIRHIIKNNYFEHIKTN</sequence>
<comment type="caution">
    <text evidence="1">The sequence shown here is derived from an EMBL/GenBank/DDBJ whole genome shotgun (WGS) entry which is preliminary data.</text>
</comment>
<dbReference type="Proteomes" id="UP000824533">
    <property type="component" value="Linkage Group LG04"/>
</dbReference>
<gene>
    <name evidence="1" type="ORF">K1T71_002591</name>
</gene>
<proteinExistence type="predicted"/>
<keyword evidence="2" id="KW-1185">Reference proteome</keyword>
<reference evidence="1 2" key="1">
    <citation type="journal article" date="2021" name="Front. Genet.">
        <title>Chromosome-Level Genome Assembly Reveals Significant Gene Expansion in the Toll and IMD Signaling Pathways of Dendrolimus kikuchii.</title>
        <authorList>
            <person name="Zhou J."/>
            <person name="Wu P."/>
            <person name="Xiong Z."/>
            <person name="Liu N."/>
            <person name="Zhao N."/>
            <person name="Ji M."/>
            <person name="Qiu Y."/>
            <person name="Yang B."/>
        </authorList>
    </citation>
    <scope>NUCLEOTIDE SEQUENCE [LARGE SCALE GENOMIC DNA]</scope>
    <source>
        <strain evidence="1">Ann1</strain>
    </source>
</reference>
<evidence type="ECO:0000313" key="1">
    <source>
        <dbReference type="EMBL" id="KAJ0181869.1"/>
    </source>
</evidence>
<organism evidence="1 2">
    <name type="scientific">Dendrolimus kikuchii</name>
    <dbReference type="NCBI Taxonomy" id="765133"/>
    <lineage>
        <taxon>Eukaryota</taxon>
        <taxon>Metazoa</taxon>
        <taxon>Ecdysozoa</taxon>
        <taxon>Arthropoda</taxon>
        <taxon>Hexapoda</taxon>
        <taxon>Insecta</taxon>
        <taxon>Pterygota</taxon>
        <taxon>Neoptera</taxon>
        <taxon>Endopterygota</taxon>
        <taxon>Lepidoptera</taxon>
        <taxon>Glossata</taxon>
        <taxon>Ditrysia</taxon>
        <taxon>Bombycoidea</taxon>
        <taxon>Lasiocampidae</taxon>
        <taxon>Dendrolimus</taxon>
    </lineage>
</organism>
<evidence type="ECO:0000313" key="2">
    <source>
        <dbReference type="Proteomes" id="UP000824533"/>
    </source>
</evidence>
<name>A0ACC1DDQ1_9NEOP</name>
<accession>A0ACC1DDQ1</accession>
<dbReference type="EMBL" id="CM034390">
    <property type="protein sequence ID" value="KAJ0181869.1"/>
    <property type="molecule type" value="Genomic_DNA"/>
</dbReference>
<protein>
    <submittedName>
        <fullName evidence="1">Uncharacterized protein</fullName>
    </submittedName>
</protein>